<dbReference type="EMBL" id="KZ613940">
    <property type="protein sequence ID" value="PMD45543.1"/>
    <property type="molecule type" value="Genomic_DNA"/>
</dbReference>
<dbReference type="AlphaFoldDB" id="A0A2J6S448"/>
<evidence type="ECO:0000313" key="3">
    <source>
        <dbReference type="EMBL" id="PMD45543.1"/>
    </source>
</evidence>
<proteinExistence type="predicted"/>
<keyword evidence="2" id="KW-0732">Signal</keyword>
<dbReference type="PANTHER" id="PTHR34883:SF15">
    <property type="entry name" value="EXTRACELLULAR SERINE-RICH PROTEIN"/>
    <property type="match status" value="1"/>
</dbReference>
<sequence>MYFSTALAAAASIALAQAITIPVSVGYGGLLKFSPSAITANVGDHVEFTFFAKNHSVTQSSFADPCHPLAGGIFSTFQPTTNISSKVFTVTIANTDPIWLYCGQTEGDHCQSGMVAAINAPATGNTLAAYIAAAATASTSTSPGNTVVGGVLEFPPKELSVTQTVTQTITASWTQNGTDYASTYVSTYPVTYYTDAVIPISTISPGGGSAPTVLPGVGSSSSPSSTASTKGNAATAVGVNGYGAMFGAVGAVLLGALALL</sequence>
<feature type="transmembrane region" description="Helical" evidence="1">
    <location>
        <begin position="239"/>
        <end position="259"/>
    </location>
</feature>
<dbReference type="PANTHER" id="PTHR34883">
    <property type="entry name" value="SERINE-RICH PROTEIN, PUTATIVE-RELATED-RELATED"/>
    <property type="match status" value="1"/>
</dbReference>
<dbReference type="Proteomes" id="UP000235786">
    <property type="component" value="Unassembled WGS sequence"/>
</dbReference>
<accession>A0A2J6S448</accession>
<dbReference type="InterPro" id="IPR052953">
    <property type="entry name" value="Ser-rich/MCO-related"/>
</dbReference>
<feature type="chain" id="PRO_5014324598" evidence="2">
    <location>
        <begin position="19"/>
        <end position="260"/>
    </location>
</feature>
<organism evidence="3 4">
    <name type="scientific">Hyaloscypha variabilis (strain UAMH 11265 / GT02V1 / F)</name>
    <name type="common">Meliniomyces variabilis</name>
    <dbReference type="NCBI Taxonomy" id="1149755"/>
    <lineage>
        <taxon>Eukaryota</taxon>
        <taxon>Fungi</taxon>
        <taxon>Dikarya</taxon>
        <taxon>Ascomycota</taxon>
        <taxon>Pezizomycotina</taxon>
        <taxon>Leotiomycetes</taxon>
        <taxon>Helotiales</taxon>
        <taxon>Hyaloscyphaceae</taxon>
        <taxon>Hyaloscypha</taxon>
        <taxon>Hyaloscypha variabilis</taxon>
    </lineage>
</organism>
<keyword evidence="1" id="KW-0472">Membrane</keyword>
<dbReference type="SUPFAM" id="SSF49503">
    <property type="entry name" value="Cupredoxins"/>
    <property type="match status" value="1"/>
</dbReference>
<keyword evidence="1" id="KW-0812">Transmembrane</keyword>
<evidence type="ECO:0000313" key="4">
    <source>
        <dbReference type="Proteomes" id="UP000235786"/>
    </source>
</evidence>
<dbReference type="STRING" id="1149755.A0A2J6S448"/>
<dbReference type="Gene3D" id="2.60.40.420">
    <property type="entry name" value="Cupredoxins - blue copper proteins"/>
    <property type="match status" value="1"/>
</dbReference>
<keyword evidence="4" id="KW-1185">Reference proteome</keyword>
<dbReference type="InterPro" id="IPR008972">
    <property type="entry name" value="Cupredoxin"/>
</dbReference>
<gene>
    <name evidence="3" type="ORF">L207DRAFT_508396</name>
</gene>
<evidence type="ECO:0000256" key="1">
    <source>
        <dbReference type="SAM" id="Phobius"/>
    </source>
</evidence>
<dbReference type="CDD" id="cd00920">
    <property type="entry name" value="Cupredoxin"/>
    <property type="match status" value="1"/>
</dbReference>
<reference evidence="3 4" key="1">
    <citation type="submission" date="2016-04" db="EMBL/GenBank/DDBJ databases">
        <title>A degradative enzymes factory behind the ericoid mycorrhizal symbiosis.</title>
        <authorList>
            <consortium name="DOE Joint Genome Institute"/>
            <person name="Martino E."/>
            <person name="Morin E."/>
            <person name="Grelet G."/>
            <person name="Kuo A."/>
            <person name="Kohler A."/>
            <person name="Daghino S."/>
            <person name="Barry K."/>
            <person name="Choi C."/>
            <person name="Cichocki N."/>
            <person name="Clum A."/>
            <person name="Copeland A."/>
            <person name="Hainaut M."/>
            <person name="Haridas S."/>
            <person name="Labutti K."/>
            <person name="Lindquist E."/>
            <person name="Lipzen A."/>
            <person name="Khouja H.-R."/>
            <person name="Murat C."/>
            <person name="Ohm R."/>
            <person name="Olson A."/>
            <person name="Spatafora J."/>
            <person name="Veneault-Fourrey C."/>
            <person name="Henrissat B."/>
            <person name="Grigoriev I."/>
            <person name="Martin F."/>
            <person name="Perotto S."/>
        </authorList>
    </citation>
    <scope>NUCLEOTIDE SEQUENCE [LARGE SCALE GENOMIC DNA]</scope>
    <source>
        <strain evidence="3 4">F</strain>
    </source>
</reference>
<keyword evidence="1" id="KW-1133">Transmembrane helix</keyword>
<name>A0A2J6S448_HYAVF</name>
<protein>
    <submittedName>
        <fullName evidence="3">Cupredoxin</fullName>
    </submittedName>
</protein>
<feature type="signal peptide" evidence="2">
    <location>
        <begin position="1"/>
        <end position="18"/>
    </location>
</feature>
<evidence type="ECO:0000256" key="2">
    <source>
        <dbReference type="SAM" id="SignalP"/>
    </source>
</evidence>
<dbReference type="OrthoDB" id="5415867at2759"/>